<evidence type="ECO:0000256" key="1">
    <source>
        <dbReference type="ARBA" id="ARBA00023186"/>
    </source>
</evidence>
<dbReference type="Pfam" id="PF01025">
    <property type="entry name" value="GrpE"/>
    <property type="match status" value="1"/>
</dbReference>
<evidence type="ECO:0000313" key="3">
    <source>
        <dbReference type="Proteomes" id="UP001501237"/>
    </source>
</evidence>
<gene>
    <name evidence="2" type="ORF">GCM10010468_43520</name>
</gene>
<dbReference type="SUPFAM" id="SSF51064">
    <property type="entry name" value="Head domain of nucleotide exchange factor GrpE"/>
    <property type="match status" value="1"/>
</dbReference>
<protein>
    <recommendedName>
        <fullName evidence="4">HSP-70 cofactor</fullName>
    </recommendedName>
</protein>
<proteinExistence type="predicted"/>
<dbReference type="InterPro" id="IPR009012">
    <property type="entry name" value="GrpE_head"/>
</dbReference>
<dbReference type="RefSeq" id="WP_344831222.1">
    <property type="nucleotide sequence ID" value="NZ_BAAAUV010000010.1"/>
</dbReference>
<sequence>MTEGPPEIALSDVHQELIELKDLFRRRLLEDRDKKRLIDQLQDKLADQGPFREYLQPVVHQLALLIDRIDGYEGPDAEFATSVRDELLETLLGHGVQQVPTDILFHPGCHEMVAAEPSEELPHHTITLVRGRGFAHGSWVFRPARVVVSVVPG</sequence>
<organism evidence="2 3">
    <name type="scientific">Actinocorallia longicatena</name>
    <dbReference type="NCBI Taxonomy" id="111803"/>
    <lineage>
        <taxon>Bacteria</taxon>
        <taxon>Bacillati</taxon>
        <taxon>Actinomycetota</taxon>
        <taxon>Actinomycetes</taxon>
        <taxon>Streptosporangiales</taxon>
        <taxon>Thermomonosporaceae</taxon>
        <taxon>Actinocorallia</taxon>
    </lineage>
</organism>
<keyword evidence="1" id="KW-0143">Chaperone</keyword>
<comment type="caution">
    <text evidence="2">The sequence shown here is derived from an EMBL/GenBank/DDBJ whole genome shotgun (WGS) entry which is preliminary data.</text>
</comment>
<dbReference type="Gene3D" id="2.30.22.10">
    <property type="entry name" value="Head domain of nucleotide exchange factor GrpE"/>
    <property type="match status" value="1"/>
</dbReference>
<dbReference type="InterPro" id="IPR000740">
    <property type="entry name" value="GrpE"/>
</dbReference>
<reference evidence="3" key="1">
    <citation type="journal article" date="2019" name="Int. J. Syst. Evol. Microbiol.">
        <title>The Global Catalogue of Microorganisms (GCM) 10K type strain sequencing project: providing services to taxonomists for standard genome sequencing and annotation.</title>
        <authorList>
            <consortium name="The Broad Institute Genomics Platform"/>
            <consortium name="The Broad Institute Genome Sequencing Center for Infectious Disease"/>
            <person name="Wu L."/>
            <person name="Ma J."/>
        </authorList>
    </citation>
    <scope>NUCLEOTIDE SEQUENCE [LARGE SCALE GENOMIC DNA]</scope>
    <source>
        <strain evidence="3">JCM 9377</strain>
    </source>
</reference>
<name>A0ABP6QCB4_9ACTN</name>
<evidence type="ECO:0008006" key="4">
    <source>
        <dbReference type="Google" id="ProtNLM"/>
    </source>
</evidence>
<dbReference type="EMBL" id="BAAAUV010000010">
    <property type="protein sequence ID" value="GAA3219461.1"/>
    <property type="molecule type" value="Genomic_DNA"/>
</dbReference>
<accession>A0ABP6QCB4</accession>
<keyword evidence="3" id="KW-1185">Reference proteome</keyword>
<evidence type="ECO:0000313" key="2">
    <source>
        <dbReference type="EMBL" id="GAA3219461.1"/>
    </source>
</evidence>
<dbReference type="Proteomes" id="UP001501237">
    <property type="component" value="Unassembled WGS sequence"/>
</dbReference>